<dbReference type="NCBIfam" id="TIGR01444">
    <property type="entry name" value="fkbM_fam"/>
    <property type="match status" value="1"/>
</dbReference>
<accession>A0A450TAE7</accession>
<name>A0A450TAE7_9GAMM</name>
<dbReference type="PANTHER" id="PTHR34203">
    <property type="entry name" value="METHYLTRANSFERASE, FKBM FAMILY PROTEIN"/>
    <property type="match status" value="1"/>
</dbReference>
<dbReference type="AlphaFoldDB" id="A0A450TAE7"/>
<dbReference type="Gene3D" id="3.40.50.150">
    <property type="entry name" value="Vaccinia Virus protein VP39"/>
    <property type="match status" value="1"/>
</dbReference>
<dbReference type="EMBL" id="CAADFD010000116">
    <property type="protein sequence ID" value="VFJ66391.1"/>
    <property type="molecule type" value="Genomic_DNA"/>
</dbReference>
<reference evidence="2" key="1">
    <citation type="submission" date="2019-02" db="EMBL/GenBank/DDBJ databases">
        <authorList>
            <person name="Gruber-Vodicka R. H."/>
            <person name="Seah K. B. B."/>
        </authorList>
    </citation>
    <scope>NUCLEOTIDE SEQUENCE</scope>
    <source>
        <strain evidence="3">BECK_BZ106</strain>
        <strain evidence="2">BECK_BZ15</strain>
    </source>
</reference>
<dbReference type="SUPFAM" id="SSF53335">
    <property type="entry name" value="S-adenosyl-L-methionine-dependent methyltransferases"/>
    <property type="match status" value="1"/>
</dbReference>
<dbReference type="PANTHER" id="PTHR34203:SF15">
    <property type="entry name" value="SLL1173 PROTEIN"/>
    <property type="match status" value="1"/>
</dbReference>
<sequence>MPMNNHQQDSVTCITEEKGVVLCVQRNDVKYPFYLRFRLMDASDVQVYSQIFLQHEYRFTTIEPPKVILDAGANIGLSAIYFANRYPSGKIIALEPERNNFLLLQKNTAIYENIIGIQGALWHKNEMVGLLDSADIQSWAFRIDKANDKKEKIPAITVGDIIRKFHIDRINILKMDIEGAEREVLGNSKSWIDMVDSIIVESHESWLPGCDEVIDAISPYFSRRWQQGENIYLDNGYIKVNDKV</sequence>
<evidence type="ECO:0000259" key="1">
    <source>
        <dbReference type="Pfam" id="PF05050"/>
    </source>
</evidence>
<dbReference type="GO" id="GO:0008168">
    <property type="term" value="F:methyltransferase activity"/>
    <property type="evidence" value="ECO:0007669"/>
    <property type="project" value="UniProtKB-KW"/>
</dbReference>
<dbReference type="InterPro" id="IPR052514">
    <property type="entry name" value="SAM-dependent_MTase"/>
</dbReference>
<feature type="domain" description="Methyltransferase FkbM" evidence="1">
    <location>
        <begin position="70"/>
        <end position="206"/>
    </location>
</feature>
<dbReference type="GO" id="GO:0032259">
    <property type="term" value="P:methylation"/>
    <property type="evidence" value="ECO:0007669"/>
    <property type="project" value="UniProtKB-KW"/>
</dbReference>
<proteinExistence type="predicted"/>
<evidence type="ECO:0000313" key="2">
    <source>
        <dbReference type="EMBL" id="VFJ63656.1"/>
    </source>
</evidence>
<dbReference type="InterPro" id="IPR029063">
    <property type="entry name" value="SAM-dependent_MTases_sf"/>
</dbReference>
<dbReference type="EMBL" id="CAADEW010000153">
    <property type="protein sequence ID" value="VFJ63656.1"/>
    <property type="molecule type" value="Genomic_DNA"/>
</dbReference>
<dbReference type="InterPro" id="IPR006342">
    <property type="entry name" value="FkbM_mtfrase"/>
</dbReference>
<keyword evidence="2" id="KW-0808">Transferase</keyword>
<protein>
    <submittedName>
        <fullName evidence="2">Methyltransferase, FkbM family</fullName>
    </submittedName>
</protein>
<organism evidence="2">
    <name type="scientific">Candidatus Kentrum sp. FW</name>
    <dbReference type="NCBI Taxonomy" id="2126338"/>
    <lineage>
        <taxon>Bacteria</taxon>
        <taxon>Pseudomonadati</taxon>
        <taxon>Pseudomonadota</taxon>
        <taxon>Gammaproteobacteria</taxon>
        <taxon>Candidatus Kentrum</taxon>
    </lineage>
</organism>
<evidence type="ECO:0000313" key="3">
    <source>
        <dbReference type="EMBL" id="VFJ66391.1"/>
    </source>
</evidence>
<dbReference type="Pfam" id="PF05050">
    <property type="entry name" value="Methyltransf_21"/>
    <property type="match status" value="1"/>
</dbReference>
<keyword evidence="2" id="KW-0489">Methyltransferase</keyword>
<gene>
    <name evidence="2" type="ORF">BECKFW1821A_GA0114235_11534</name>
    <name evidence="3" type="ORF">BECKFW1821B_GA0114236_11164</name>
</gene>